<name>A0A6I3RXY1_9BURK</name>
<dbReference type="SUPFAM" id="SSF52218">
    <property type="entry name" value="Flavoproteins"/>
    <property type="match status" value="1"/>
</dbReference>
<evidence type="ECO:0000256" key="2">
    <source>
        <dbReference type="ARBA" id="ARBA00022643"/>
    </source>
</evidence>
<sequence length="188" mass="20918">MINRRTFTLFSMCTAVGVSGLANAQADKKPKILVVYFSKTNHTKNIADTIARLTGADELRVEVVKPYPEAYRSTTEVVKKELEKGIVREIKAPEVDLSKYDVIIFGTPTWWHHVAMPLQTWIKAHPMQGKTIATYNTDGGGGTMHTSEDFEALLKGNKLLPHFTIFGTTDDETPAVSKWLKGIGLLNK</sequence>
<dbReference type="PANTHER" id="PTHR39201:SF1">
    <property type="entry name" value="FLAVODOXIN-LIKE DOMAIN-CONTAINING PROTEIN"/>
    <property type="match status" value="1"/>
</dbReference>
<dbReference type="RefSeq" id="WP_021868223.1">
    <property type="nucleotide sequence ID" value="NZ_CAMLVM010000032.1"/>
</dbReference>
<reference evidence="3 4" key="1">
    <citation type="journal article" date="2019" name="Nat. Med.">
        <title>A library of human gut bacterial isolates paired with longitudinal multiomics data enables mechanistic microbiome research.</title>
        <authorList>
            <person name="Poyet M."/>
            <person name="Groussin M."/>
            <person name="Gibbons S.M."/>
            <person name="Avila-Pacheco J."/>
            <person name="Jiang X."/>
            <person name="Kearney S.M."/>
            <person name="Perrotta A.R."/>
            <person name="Berdy B."/>
            <person name="Zhao S."/>
            <person name="Lieberman T.D."/>
            <person name="Swanson P.K."/>
            <person name="Smith M."/>
            <person name="Roesemann S."/>
            <person name="Alexander J.E."/>
            <person name="Rich S.A."/>
            <person name="Livny J."/>
            <person name="Vlamakis H."/>
            <person name="Clish C."/>
            <person name="Bullock K."/>
            <person name="Deik A."/>
            <person name="Scott J."/>
            <person name="Pierce K.A."/>
            <person name="Xavier R.J."/>
            <person name="Alm E.J."/>
        </authorList>
    </citation>
    <scope>NUCLEOTIDE SEQUENCE [LARGE SCALE GENOMIC DNA]</scope>
    <source>
        <strain evidence="3 4">BIOML-A2</strain>
    </source>
</reference>
<comment type="caution">
    <text evidence="3">The sequence shown here is derived from an EMBL/GenBank/DDBJ whole genome shotgun (WGS) entry which is preliminary data.</text>
</comment>
<evidence type="ECO:0000313" key="3">
    <source>
        <dbReference type="EMBL" id="MTU42079.1"/>
    </source>
</evidence>
<keyword evidence="2" id="KW-0288">FMN</keyword>
<evidence type="ECO:0000256" key="1">
    <source>
        <dbReference type="ARBA" id="ARBA00022630"/>
    </source>
</evidence>
<organism evidence="3 4">
    <name type="scientific">Parasutterella excrementihominis</name>
    <dbReference type="NCBI Taxonomy" id="487175"/>
    <lineage>
        <taxon>Bacteria</taxon>
        <taxon>Pseudomonadati</taxon>
        <taxon>Pseudomonadota</taxon>
        <taxon>Betaproteobacteria</taxon>
        <taxon>Burkholderiales</taxon>
        <taxon>Sutterellaceae</taxon>
        <taxon>Parasutterella</taxon>
    </lineage>
</organism>
<keyword evidence="1" id="KW-0285">Flavoprotein</keyword>
<protein>
    <submittedName>
        <fullName evidence="3">Flavodoxin</fullName>
    </submittedName>
</protein>
<dbReference type="PROSITE" id="PS50902">
    <property type="entry name" value="FLAVODOXIN_LIKE"/>
    <property type="match status" value="1"/>
</dbReference>
<dbReference type="InterPro" id="IPR008254">
    <property type="entry name" value="Flavodoxin/NO_synth"/>
</dbReference>
<dbReference type="GO" id="GO:0010181">
    <property type="term" value="F:FMN binding"/>
    <property type="evidence" value="ECO:0007669"/>
    <property type="project" value="InterPro"/>
</dbReference>
<dbReference type="PANTHER" id="PTHR39201">
    <property type="entry name" value="EXPORTED PROTEIN-RELATED"/>
    <property type="match status" value="1"/>
</dbReference>
<gene>
    <name evidence="3" type="ORF">GMD42_00240</name>
</gene>
<accession>A0A6I3RXY1</accession>
<evidence type="ECO:0000313" key="4">
    <source>
        <dbReference type="Proteomes" id="UP000462362"/>
    </source>
</evidence>
<dbReference type="Proteomes" id="UP000462362">
    <property type="component" value="Unassembled WGS sequence"/>
</dbReference>
<dbReference type="EMBL" id="WNCL01000001">
    <property type="protein sequence ID" value="MTU42079.1"/>
    <property type="molecule type" value="Genomic_DNA"/>
</dbReference>
<proteinExistence type="predicted"/>
<dbReference type="AlphaFoldDB" id="A0A6I3RXY1"/>
<dbReference type="InterPro" id="IPR029039">
    <property type="entry name" value="Flavoprotein-like_sf"/>
</dbReference>
<dbReference type="Pfam" id="PF12682">
    <property type="entry name" value="Flavodoxin_4"/>
    <property type="match status" value="1"/>
</dbReference>
<dbReference type="Gene3D" id="3.40.50.360">
    <property type="match status" value="1"/>
</dbReference>